<accession>A0A7X2T0K6</accession>
<organism evidence="1 2">
    <name type="scientific">Inconstantimicrobium porci</name>
    <dbReference type="NCBI Taxonomy" id="2652291"/>
    <lineage>
        <taxon>Bacteria</taxon>
        <taxon>Bacillati</taxon>
        <taxon>Bacillota</taxon>
        <taxon>Clostridia</taxon>
        <taxon>Eubacteriales</taxon>
        <taxon>Clostridiaceae</taxon>
        <taxon>Inconstantimicrobium</taxon>
    </lineage>
</organism>
<protein>
    <submittedName>
        <fullName evidence="1">Uncharacterized protein</fullName>
    </submittedName>
</protein>
<dbReference type="Proteomes" id="UP000460287">
    <property type="component" value="Unassembled WGS sequence"/>
</dbReference>
<evidence type="ECO:0000313" key="2">
    <source>
        <dbReference type="Proteomes" id="UP000460287"/>
    </source>
</evidence>
<name>A0A7X2T0K6_9CLOT</name>
<dbReference type="RefSeq" id="WP_154530605.1">
    <property type="nucleotide sequence ID" value="NZ_VULX01000004.1"/>
</dbReference>
<keyword evidence="2" id="KW-1185">Reference proteome</keyword>
<proteinExistence type="predicted"/>
<evidence type="ECO:0000313" key="1">
    <source>
        <dbReference type="EMBL" id="MSR90721.1"/>
    </source>
</evidence>
<sequence>MASGVYANELSTGSFSYGSFAAVGTLKTTWNFGSNDYGKARTDRTSKGDSSLKVTSYLEAEGTNKRSFDDGYQWAESNVTAVAKRFNSSHAIASASNKYKAITYHTLSDN</sequence>
<reference evidence="1 2" key="1">
    <citation type="submission" date="2019-08" db="EMBL/GenBank/DDBJ databases">
        <title>In-depth cultivation of the pig gut microbiome towards novel bacterial diversity and tailored functional studies.</title>
        <authorList>
            <person name="Wylensek D."/>
            <person name="Hitch T.C.A."/>
            <person name="Clavel T."/>
        </authorList>
    </citation>
    <scope>NUCLEOTIDE SEQUENCE [LARGE SCALE GENOMIC DNA]</scope>
    <source>
        <strain evidence="1 2">WCA-383-APC-5B</strain>
    </source>
</reference>
<gene>
    <name evidence="1" type="ORF">FYJ33_04625</name>
</gene>
<comment type="caution">
    <text evidence="1">The sequence shown here is derived from an EMBL/GenBank/DDBJ whole genome shotgun (WGS) entry which is preliminary data.</text>
</comment>
<dbReference type="AlphaFoldDB" id="A0A7X2T0K6"/>
<dbReference type="EMBL" id="VULX01000004">
    <property type="protein sequence ID" value="MSR90721.1"/>
    <property type="molecule type" value="Genomic_DNA"/>
</dbReference>